<evidence type="ECO:0000313" key="3">
    <source>
        <dbReference type="Proteomes" id="UP001597119"/>
    </source>
</evidence>
<proteinExistence type="predicted"/>
<keyword evidence="1" id="KW-0472">Membrane</keyword>
<accession>A0ABD6CE92</accession>
<name>A0ABD6CE92_9EURY</name>
<dbReference type="AlphaFoldDB" id="A0ABD6CE92"/>
<feature type="transmembrane region" description="Helical" evidence="1">
    <location>
        <begin position="16"/>
        <end position="38"/>
    </location>
</feature>
<sequence>MSRHDEPTEGTDERSIHFYIIVGMVLVFILAIIVGMSFEVLA</sequence>
<reference evidence="2 3" key="1">
    <citation type="journal article" date="2019" name="Int. J. Syst. Evol. Microbiol.">
        <title>The Global Catalogue of Microorganisms (GCM) 10K type strain sequencing project: providing services to taxonomists for standard genome sequencing and annotation.</title>
        <authorList>
            <consortium name="The Broad Institute Genomics Platform"/>
            <consortium name="The Broad Institute Genome Sequencing Center for Infectious Disease"/>
            <person name="Wu L."/>
            <person name="Ma J."/>
        </authorList>
    </citation>
    <scope>NUCLEOTIDE SEQUENCE [LARGE SCALE GENOMIC DNA]</scope>
    <source>
        <strain evidence="2 3">CGMCC 1.12125</strain>
    </source>
</reference>
<gene>
    <name evidence="2" type="ORF">ACFR9U_15335</name>
</gene>
<protein>
    <submittedName>
        <fullName evidence="2">Uncharacterized protein</fullName>
    </submittedName>
</protein>
<dbReference type="RefSeq" id="WP_282594409.1">
    <property type="nucleotide sequence ID" value="NZ_JALLGV010000010.1"/>
</dbReference>
<organism evidence="2 3">
    <name type="scientific">Halorientalis brevis</name>
    <dbReference type="NCBI Taxonomy" id="1126241"/>
    <lineage>
        <taxon>Archaea</taxon>
        <taxon>Methanobacteriati</taxon>
        <taxon>Methanobacteriota</taxon>
        <taxon>Stenosarchaea group</taxon>
        <taxon>Halobacteria</taxon>
        <taxon>Halobacteriales</taxon>
        <taxon>Haloarculaceae</taxon>
        <taxon>Halorientalis</taxon>
    </lineage>
</organism>
<keyword evidence="3" id="KW-1185">Reference proteome</keyword>
<comment type="caution">
    <text evidence="2">The sequence shown here is derived from an EMBL/GenBank/DDBJ whole genome shotgun (WGS) entry which is preliminary data.</text>
</comment>
<dbReference type="EMBL" id="JBHUDJ010000011">
    <property type="protein sequence ID" value="MFD1588354.1"/>
    <property type="molecule type" value="Genomic_DNA"/>
</dbReference>
<evidence type="ECO:0000313" key="2">
    <source>
        <dbReference type="EMBL" id="MFD1588354.1"/>
    </source>
</evidence>
<keyword evidence="1" id="KW-0812">Transmembrane</keyword>
<dbReference type="Proteomes" id="UP001597119">
    <property type="component" value="Unassembled WGS sequence"/>
</dbReference>
<evidence type="ECO:0000256" key="1">
    <source>
        <dbReference type="SAM" id="Phobius"/>
    </source>
</evidence>
<keyword evidence="1" id="KW-1133">Transmembrane helix</keyword>